<evidence type="ECO:0000313" key="9">
    <source>
        <dbReference type="Proteomes" id="UP000011083"/>
    </source>
</evidence>
<dbReference type="PIRSF" id="PIRSF001771">
    <property type="entry name" value="Cyclin_A_B_D_E"/>
    <property type="match status" value="1"/>
</dbReference>
<evidence type="ECO:0000259" key="7">
    <source>
        <dbReference type="SMART" id="SM01332"/>
    </source>
</evidence>
<feature type="compositionally biased region" description="Acidic residues" evidence="5">
    <location>
        <begin position="141"/>
        <end position="177"/>
    </location>
</feature>
<dbReference type="OrthoDB" id="5590282at2759"/>
<reference evidence="8 9" key="1">
    <citation type="journal article" date="2013" name="Genome Biol.">
        <title>Genome of Acanthamoeba castellanii highlights extensive lateral gene transfer and early evolution of tyrosine kinase signaling.</title>
        <authorList>
            <person name="Clarke M."/>
            <person name="Lohan A.J."/>
            <person name="Liu B."/>
            <person name="Lagkouvardos I."/>
            <person name="Roy S."/>
            <person name="Zafar N."/>
            <person name="Bertelli C."/>
            <person name="Schilde C."/>
            <person name="Kianianmomeni A."/>
            <person name="Burglin T.R."/>
            <person name="Frech C."/>
            <person name="Turcotte B."/>
            <person name="Kopec K.O."/>
            <person name="Synnott J.M."/>
            <person name="Choo C."/>
            <person name="Paponov I."/>
            <person name="Finkler A."/>
            <person name="Soon Heng Tan C."/>
            <person name="Hutchins A.P."/>
            <person name="Weinmeier T."/>
            <person name="Rattei T."/>
            <person name="Chu J.S."/>
            <person name="Gimenez G."/>
            <person name="Irimia M."/>
            <person name="Rigden D.J."/>
            <person name="Fitzpatrick D.A."/>
            <person name="Lorenzo-Morales J."/>
            <person name="Bateman A."/>
            <person name="Chiu C.H."/>
            <person name="Tang P."/>
            <person name="Hegemann P."/>
            <person name="Fromm H."/>
            <person name="Raoult D."/>
            <person name="Greub G."/>
            <person name="Miranda-Saavedra D."/>
            <person name="Chen N."/>
            <person name="Nash P."/>
            <person name="Ginger M.L."/>
            <person name="Horn M."/>
            <person name="Schaap P."/>
            <person name="Caler L."/>
            <person name="Loftus B."/>
        </authorList>
    </citation>
    <scope>NUCLEOTIDE SEQUENCE [LARGE SCALE GENOMIC DNA]</scope>
    <source>
        <strain evidence="8 9">Neff</strain>
    </source>
</reference>
<keyword evidence="9" id="KW-1185">Reference proteome</keyword>
<dbReference type="FunFam" id="1.10.472.10:FF:000001">
    <property type="entry name" value="G2/mitotic-specific cyclin"/>
    <property type="match status" value="1"/>
</dbReference>
<dbReference type="GO" id="GO:0051301">
    <property type="term" value="P:cell division"/>
    <property type="evidence" value="ECO:0007669"/>
    <property type="project" value="UniProtKB-KW"/>
</dbReference>
<accession>L8HE72</accession>
<dbReference type="GeneID" id="14924508"/>
<dbReference type="InterPro" id="IPR013763">
    <property type="entry name" value="Cyclin-like_dom"/>
</dbReference>
<proteinExistence type="inferred from homology"/>
<dbReference type="STRING" id="1257118.L8HE72"/>
<organism evidence="8 9">
    <name type="scientific">Acanthamoeba castellanii (strain ATCC 30010 / Neff)</name>
    <dbReference type="NCBI Taxonomy" id="1257118"/>
    <lineage>
        <taxon>Eukaryota</taxon>
        <taxon>Amoebozoa</taxon>
        <taxon>Discosea</taxon>
        <taxon>Longamoebia</taxon>
        <taxon>Centramoebida</taxon>
        <taxon>Acanthamoebidae</taxon>
        <taxon>Acanthamoeba</taxon>
    </lineage>
</organism>
<protein>
    <submittedName>
        <fullName evidence="8">Cyclin, Nterminal domain containing protein</fullName>
    </submittedName>
</protein>
<evidence type="ECO:0000256" key="2">
    <source>
        <dbReference type="ARBA" id="ARBA00023127"/>
    </source>
</evidence>
<dbReference type="VEuPathDB" id="AmoebaDB:ACA1_071490"/>
<dbReference type="Pfam" id="PF02984">
    <property type="entry name" value="Cyclin_C"/>
    <property type="match status" value="1"/>
</dbReference>
<comment type="similarity">
    <text evidence="4">Belongs to the cyclin family.</text>
</comment>
<evidence type="ECO:0000256" key="4">
    <source>
        <dbReference type="RuleBase" id="RU000383"/>
    </source>
</evidence>
<dbReference type="InterPro" id="IPR036915">
    <property type="entry name" value="Cyclin-like_sf"/>
</dbReference>
<feature type="region of interest" description="Disordered" evidence="5">
    <location>
        <begin position="454"/>
        <end position="479"/>
    </location>
</feature>
<dbReference type="KEGG" id="acan:ACA1_071490"/>
<feature type="compositionally biased region" description="Acidic residues" evidence="5">
    <location>
        <begin position="456"/>
        <end position="475"/>
    </location>
</feature>
<dbReference type="InterPro" id="IPR004367">
    <property type="entry name" value="Cyclin_C-dom"/>
</dbReference>
<evidence type="ECO:0000256" key="5">
    <source>
        <dbReference type="SAM" id="MobiDB-lite"/>
    </source>
</evidence>
<evidence type="ECO:0000313" key="8">
    <source>
        <dbReference type="EMBL" id="ELR23527.1"/>
    </source>
</evidence>
<dbReference type="EMBL" id="KB007857">
    <property type="protein sequence ID" value="ELR23527.1"/>
    <property type="molecule type" value="Genomic_DNA"/>
</dbReference>
<keyword evidence="1" id="KW-0132">Cell division</keyword>
<keyword evidence="2 4" id="KW-0195">Cyclin</keyword>
<dbReference type="RefSeq" id="XP_004353055.1">
    <property type="nucleotide sequence ID" value="XM_004353003.1"/>
</dbReference>
<dbReference type="PANTHER" id="PTHR10177">
    <property type="entry name" value="CYCLINS"/>
    <property type="match status" value="1"/>
</dbReference>
<dbReference type="Proteomes" id="UP000011083">
    <property type="component" value="Unassembled WGS sequence"/>
</dbReference>
<dbReference type="Pfam" id="PF00134">
    <property type="entry name" value="Cyclin_N"/>
    <property type="match status" value="1"/>
</dbReference>
<feature type="domain" description="Cyclin-like" evidence="6">
    <location>
        <begin position="284"/>
        <end position="368"/>
    </location>
</feature>
<evidence type="ECO:0000256" key="3">
    <source>
        <dbReference type="ARBA" id="ARBA00023306"/>
    </source>
</evidence>
<evidence type="ECO:0000259" key="6">
    <source>
        <dbReference type="SMART" id="SM00385"/>
    </source>
</evidence>
<dbReference type="GO" id="GO:0044772">
    <property type="term" value="P:mitotic cell cycle phase transition"/>
    <property type="evidence" value="ECO:0007669"/>
    <property type="project" value="InterPro"/>
</dbReference>
<feature type="domain" description="Cyclin C-terminal" evidence="7">
    <location>
        <begin position="377"/>
        <end position="529"/>
    </location>
</feature>
<dbReference type="InterPro" id="IPR046965">
    <property type="entry name" value="Cyclin_A/B-like"/>
</dbReference>
<keyword evidence="3" id="KW-0131">Cell cycle</keyword>
<name>L8HE72_ACACF</name>
<dbReference type="SMART" id="SM00385">
    <property type="entry name" value="CYCLIN"/>
    <property type="match status" value="2"/>
</dbReference>
<sequence length="531" mass="59501">MLSSCFPSFFSRDQSKAYEKLAKRQRDAKTDEKENIRQMLMMGPNKGGGAKRPFADLTNTEAVAANEANGSTMKKMKVDTTTAATITIMSPTSALTLSAEEIKMKQKKKAAAKKALAALKEKSRRQLKKAITKEKTITLSDNDEEDGEDDDPESDEEEDREECCDEDGGNEEDAGMEEDIKKEKAAVMVAAADEFEDHINVQQKHDLSQEVGVECESDDEEEIGVEVDDIDEEDANEPENCGVYVREIYEHLHRRQTLQRPASDYLQTRQDGELTEKMRALTVNWMVEAAGRCDLLTETLFLAVDLFDRFLSLKKVSQRRVQLIAITCLFVASKYEEIYYPTLKDFEWLSNGTISGRDIVKAESIVLAALGFDLASVYPFHFIRRFSKAAHSSRRTHELTKYVMELSLGVYATLGHKPSVVAAACVYIARAMTHQSPIWTPTLVHFTRCGTPRDEANDDSTFDSESESEDGDEYDAQGRRRDKGLMECVRAINALVLAADEDPADPRIAAVRSKYAQVKHHSVAFVPAVDL</sequence>
<dbReference type="SUPFAM" id="SSF47954">
    <property type="entry name" value="Cyclin-like"/>
    <property type="match status" value="2"/>
</dbReference>
<dbReference type="GO" id="GO:0016538">
    <property type="term" value="F:cyclin-dependent protein serine/threonine kinase regulator activity"/>
    <property type="evidence" value="ECO:0007669"/>
    <property type="project" value="InterPro"/>
</dbReference>
<evidence type="ECO:0000256" key="1">
    <source>
        <dbReference type="ARBA" id="ARBA00022618"/>
    </source>
</evidence>
<dbReference type="SMART" id="SM01332">
    <property type="entry name" value="Cyclin_C"/>
    <property type="match status" value="1"/>
</dbReference>
<feature type="region of interest" description="Disordered" evidence="5">
    <location>
        <begin position="123"/>
        <end position="177"/>
    </location>
</feature>
<dbReference type="AlphaFoldDB" id="L8HE72"/>
<dbReference type="Gene3D" id="1.10.472.10">
    <property type="entry name" value="Cyclin-like"/>
    <property type="match status" value="2"/>
</dbReference>
<feature type="domain" description="Cyclin-like" evidence="6">
    <location>
        <begin position="381"/>
        <end position="494"/>
    </location>
</feature>
<gene>
    <name evidence="8" type="ORF">ACA1_071490</name>
</gene>
<dbReference type="InterPro" id="IPR039361">
    <property type="entry name" value="Cyclin"/>
</dbReference>
<dbReference type="InterPro" id="IPR006671">
    <property type="entry name" value="Cyclin_N"/>
</dbReference>